<name>A0A2P5Z152_9XANT</name>
<dbReference type="RefSeq" id="WP_010340266.1">
    <property type="nucleotide sequence ID" value="NZ_CP132343.1"/>
</dbReference>
<reference evidence="1 2" key="1">
    <citation type="submission" date="2016-08" db="EMBL/GenBank/DDBJ databases">
        <authorList>
            <person name="Seilhamer J.J."/>
        </authorList>
    </citation>
    <scope>NUCLEOTIDE SEQUENCE [LARGE SCALE GENOMIC DNA]</scope>
    <source>
        <strain evidence="1 2">CFBP4641</strain>
    </source>
</reference>
<dbReference type="PANTHER" id="PTHR12993:SF29">
    <property type="entry name" value="BLR3841 PROTEIN"/>
    <property type="match status" value="1"/>
</dbReference>
<accession>A0A2P5Z152</accession>
<protein>
    <submittedName>
        <fullName evidence="1">PIG-L family deacetylase</fullName>
    </submittedName>
</protein>
<evidence type="ECO:0000313" key="2">
    <source>
        <dbReference type="Proteomes" id="UP000247346"/>
    </source>
</evidence>
<dbReference type="EMBL" id="MDEK01000015">
    <property type="protein sequence ID" value="PPU81126.1"/>
    <property type="molecule type" value="Genomic_DNA"/>
</dbReference>
<evidence type="ECO:0000313" key="1">
    <source>
        <dbReference type="EMBL" id="PPU81126.1"/>
    </source>
</evidence>
<dbReference type="Gene3D" id="3.40.50.10320">
    <property type="entry name" value="LmbE-like"/>
    <property type="match status" value="1"/>
</dbReference>
<dbReference type="GeneID" id="93880242"/>
<dbReference type="InterPro" id="IPR024078">
    <property type="entry name" value="LmbE-like_dom_sf"/>
</dbReference>
<dbReference type="Proteomes" id="UP000247346">
    <property type="component" value="Unassembled WGS sequence"/>
</dbReference>
<gene>
    <name evidence="1" type="ORF">XsacCFBP4641_16270</name>
</gene>
<proteinExistence type="predicted"/>
<dbReference type="GO" id="GO:0016811">
    <property type="term" value="F:hydrolase activity, acting on carbon-nitrogen (but not peptide) bonds, in linear amides"/>
    <property type="evidence" value="ECO:0007669"/>
    <property type="project" value="TreeGrafter"/>
</dbReference>
<comment type="caution">
    <text evidence="1">The sequence shown here is derived from an EMBL/GenBank/DDBJ whole genome shotgun (WGS) entry which is preliminary data.</text>
</comment>
<dbReference type="SUPFAM" id="SSF102588">
    <property type="entry name" value="LmbE-like"/>
    <property type="match status" value="1"/>
</dbReference>
<organism evidence="1 2">
    <name type="scientific">Xanthomonas sacchari</name>
    <dbReference type="NCBI Taxonomy" id="56458"/>
    <lineage>
        <taxon>Bacteria</taxon>
        <taxon>Pseudomonadati</taxon>
        <taxon>Pseudomonadota</taxon>
        <taxon>Gammaproteobacteria</taxon>
        <taxon>Lysobacterales</taxon>
        <taxon>Lysobacteraceae</taxon>
        <taxon>Xanthomonas</taxon>
    </lineage>
</organism>
<dbReference type="InterPro" id="IPR003737">
    <property type="entry name" value="GlcNAc_PI_deacetylase-related"/>
</dbReference>
<dbReference type="Pfam" id="PF02585">
    <property type="entry name" value="PIG-L"/>
    <property type="match status" value="1"/>
</dbReference>
<dbReference type="OrthoDB" id="9790023at2"/>
<dbReference type="AlphaFoldDB" id="A0A2P5Z152"/>
<sequence length="255" mass="27716">MAAVSVPQPQIHGDGTPESAWQRSAWLAALPQRPIEDLLAGAARLLMVSPHPDDEALGCGGAIACARRLRIPVQLIAVTDGEACYPHDPYWTPQRLRTVRRAELAAAMGRLGADPAAICHLGLADGQVGAQETVLAERLHAQLRAGDLVLTTWHRDGHPDHEASARAVRQAVAAVDARLLEFPVWAWHWLQADTAPQALRGAFRYALNDADWQAKQDALQCFASQLGTAQPTVPAPILPPQVLQRFARRFEVFVA</sequence>
<dbReference type="PANTHER" id="PTHR12993">
    <property type="entry name" value="N-ACETYLGLUCOSAMINYL-PHOSPHATIDYLINOSITOL DE-N-ACETYLASE-RELATED"/>
    <property type="match status" value="1"/>
</dbReference>